<dbReference type="Proteomes" id="UP000308197">
    <property type="component" value="Unassembled WGS sequence"/>
</dbReference>
<dbReference type="EMBL" id="ML211370">
    <property type="protein sequence ID" value="TFK83725.1"/>
    <property type="molecule type" value="Genomic_DNA"/>
</dbReference>
<name>A0A5C3P251_9APHY</name>
<proteinExistence type="predicted"/>
<feature type="region of interest" description="Disordered" evidence="1">
    <location>
        <begin position="1"/>
        <end position="21"/>
    </location>
</feature>
<feature type="region of interest" description="Disordered" evidence="1">
    <location>
        <begin position="154"/>
        <end position="176"/>
    </location>
</feature>
<feature type="region of interest" description="Disordered" evidence="1">
    <location>
        <begin position="202"/>
        <end position="222"/>
    </location>
</feature>
<reference evidence="2 3" key="1">
    <citation type="journal article" date="2019" name="Nat. Ecol. Evol.">
        <title>Megaphylogeny resolves global patterns of mushroom evolution.</title>
        <authorList>
            <person name="Varga T."/>
            <person name="Krizsan K."/>
            <person name="Foldi C."/>
            <person name="Dima B."/>
            <person name="Sanchez-Garcia M."/>
            <person name="Sanchez-Ramirez S."/>
            <person name="Szollosi G.J."/>
            <person name="Szarkandi J.G."/>
            <person name="Papp V."/>
            <person name="Albert L."/>
            <person name="Andreopoulos W."/>
            <person name="Angelini C."/>
            <person name="Antonin V."/>
            <person name="Barry K.W."/>
            <person name="Bougher N.L."/>
            <person name="Buchanan P."/>
            <person name="Buyck B."/>
            <person name="Bense V."/>
            <person name="Catcheside P."/>
            <person name="Chovatia M."/>
            <person name="Cooper J."/>
            <person name="Damon W."/>
            <person name="Desjardin D."/>
            <person name="Finy P."/>
            <person name="Geml J."/>
            <person name="Haridas S."/>
            <person name="Hughes K."/>
            <person name="Justo A."/>
            <person name="Karasinski D."/>
            <person name="Kautmanova I."/>
            <person name="Kiss B."/>
            <person name="Kocsube S."/>
            <person name="Kotiranta H."/>
            <person name="LaButti K.M."/>
            <person name="Lechner B.E."/>
            <person name="Liimatainen K."/>
            <person name="Lipzen A."/>
            <person name="Lukacs Z."/>
            <person name="Mihaltcheva S."/>
            <person name="Morgado L.N."/>
            <person name="Niskanen T."/>
            <person name="Noordeloos M.E."/>
            <person name="Ohm R.A."/>
            <person name="Ortiz-Santana B."/>
            <person name="Ovrebo C."/>
            <person name="Racz N."/>
            <person name="Riley R."/>
            <person name="Savchenko A."/>
            <person name="Shiryaev A."/>
            <person name="Soop K."/>
            <person name="Spirin V."/>
            <person name="Szebenyi C."/>
            <person name="Tomsovsky M."/>
            <person name="Tulloss R.E."/>
            <person name="Uehling J."/>
            <person name="Grigoriev I.V."/>
            <person name="Vagvolgyi C."/>
            <person name="Papp T."/>
            <person name="Martin F.M."/>
            <person name="Miettinen O."/>
            <person name="Hibbett D.S."/>
            <person name="Nagy L.G."/>
        </authorList>
    </citation>
    <scope>NUCLEOTIDE SEQUENCE [LARGE SCALE GENOMIC DNA]</scope>
    <source>
        <strain evidence="2 3">HHB13444</strain>
    </source>
</reference>
<sequence>MLRRRPRAPPPGPEPIQTTGPRFCDATILADDKYNPMCTVRLPHTGPRFCARHSREFAESRETYKGASLHMEALQPRVFAFSRKNKAGKFHDPKDVREAITTTEEFIEWAKKELDGRRTHTARFYAYAQAHDERREAHTDRRVGLGRPQLSRVRAHNGSSFARTTGTGTPGDGGERAAVLGTIAGAALLELPHDSRRLSRCVRSGSCGRRGRHRRSGRGRPR</sequence>
<protein>
    <submittedName>
        <fullName evidence="2">Uncharacterized protein</fullName>
    </submittedName>
</protein>
<dbReference type="AlphaFoldDB" id="A0A5C3P251"/>
<feature type="compositionally biased region" description="Basic residues" evidence="1">
    <location>
        <begin position="209"/>
        <end position="222"/>
    </location>
</feature>
<evidence type="ECO:0000313" key="2">
    <source>
        <dbReference type="EMBL" id="TFK83725.1"/>
    </source>
</evidence>
<evidence type="ECO:0000256" key="1">
    <source>
        <dbReference type="SAM" id="MobiDB-lite"/>
    </source>
</evidence>
<keyword evidence="3" id="KW-1185">Reference proteome</keyword>
<gene>
    <name evidence="2" type="ORF">K466DRAFT_250774</name>
</gene>
<organism evidence="2 3">
    <name type="scientific">Polyporus arcularius HHB13444</name>
    <dbReference type="NCBI Taxonomy" id="1314778"/>
    <lineage>
        <taxon>Eukaryota</taxon>
        <taxon>Fungi</taxon>
        <taxon>Dikarya</taxon>
        <taxon>Basidiomycota</taxon>
        <taxon>Agaricomycotina</taxon>
        <taxon>Agaricomycetes</taxon>
        <taxon>Polyporales</taxon>
        <taxon>Polyporaceae</taxon>
        <taxon>Polyporus</taxon>
    </lineage>
</organism>
<evidence type="ECO:0000313" key="3">
    <source>
        <dbReference type="Proteomes" id="UP000308197"/>
    </source>
</evidence>
<accession>A0A5C3P251</accession>
<dbReference type="InParanoid" id="A0A5C3P251"/>